<gene>
    <name evidence="2" type="ORF">MERR_LOCUS2827</name>
</gene>
<name>A0A6D2HR83_9BRAS</name>
<sequence>MSLPTGRQSFMHRRGVSLKGNTYWFAQEKYPDRGPLYGLYDVADFLICFDFTRERFGPRFPLPFHSKIEDTVTLSRVGEEQLAVLFQPWDTLHMEIWVTTKIEPEVALWNKVFLSVAMKPLTDFQFGVTQGSFFIDQEMKVAVVLDKDKHVNSPTRNVAYIIGEDGYYREVDLGESTKELY</sequence>
<accession>A0A6D2HR83</accession>
<proteinExistence type="predicted"/>
<dbReference type="NCBIfam" id="TIGR01640">
    <property type="entry name" value="F_box_assoc_1"/>
    <property type="match status" value="1"/>
</dbReference>
<dbReference type="Proteomes" id="UP000467841">
    <property type="component" value="Unassembled WGS sequence"/>
</dbReference>
<evidence type="ECO:0000313" key="2">
    <source>
        <dbReference type="EMBL" id="CAA7015592.1"/>
    </source>
</evidence>
<evidence type="ECO:0000259" key="1">
    <source>
        <dbReference type="Pfam" id="PF07734"/>
    </source>
</evidence>
<comment type="caution">
    <text evidence="2">The sequence shown here is derived from an EMBL/GenBank/DDBJ whole genome shotgun (WGS) entry which is preliminary data.</text>
</comment>
<dbReference type="EMBL" id="CACVBM020000188">
    <property type="protein sequence ID" value="CAA7015592.1"/>
    <property type="molecule type" value="Genomic_DNA"/>
</dbReference>
<dbReference type="InterPro" id="IPR017451">
    <property type="entry name" value="F-box-assoc_interact_dom"/>
</dbReference>
<evidence type="ECO:0000313" key="3">
    <source>
        <dbReference type="Proteomes" id="UP000467841"/>
    </source>
</evidence>
<dbReference type="OrthoDB" id="1081206at2759"/>
<feature type="domain" description="F-box associated beta-propeller type 1" evidence="1">
    <location>
        <begin position="12"/>
        <end position="178"/>
    </location>
</feature>
<keyword evidence="3" id="KW-1185">Reference proteome</keyword>
<dbReference type="Pfam" id="PF07734">
    <property type="entry name" value="FBA_1"/>
    <property type="match status" value="1"/>
</dbReference>
<dbReference type="AlphaFoldDB" id="A0A6D2HR83"/>
<dbReference type="InterPro" id="IPR006527">
    <property type="entry name" value="F-box-assoc_dom_typ1"/>
</dbReference>
<organism evidence="2 3">
    <name type="scientific">Microthlaspi erraticum</name>
    <dbReference type="NCBI Taxonomy" id="1685480"/>
    <lineage>
        <taxon>Eukaryota</taxon>
        <taxon>Viridiplantae</taxon>
        <taxon>Streptophyta</taxon>
        <taxon>Embryophyta</taxon>
        <taxon>Tracheophyta</taxon>
        <taxon>Spermatophyta</taxon>
        <taxon>Magnoliopsida</taxon>
        <taxon>eudicotyledons</taxon>
        <taxon>Gunneridae</taxon>
        <taxon>Pentapetalae</taxon>
        <taxon>rosids</taxon>
        <taxon>malvids</taxon>
        <taxon>Brassicales</taxon>
        <taxon>Brassicaceae</taxon>
        <taxon>Coluteocarpeae</taxon>
        <taxon>Microthlaspi</taxon>
    </lineage>
</organism>
<protein>
    <recommendedName>
        <fullName evidence="1">F-box associated beta-propeller type 1 domain-containing protein</fullName>
    </recommendedName>
</protein>
<reference evidence="2" key="1">
    <citation type="submission" date="2020-01" db="EMBL/GenBank/DDBJ databases">
        <authorList>
            <person name="Mishra B."/>
        </authorList>
    </citation>
    <scope>NUCLEOTIDE SEQUENCE [LARGE SCALE GENOMIC DNA]</scope>
</reference>